<keyword evidence="4" id="KW-1185">Reference proteome</keyword>
<dbReference type="Gene3D" id="3.90.70.10">
    <property type="entry name" value="Cysteine proteinases"/>
    <property type="match status" value="2"/>
</dbReference>
<dbReference type="GO" id="GO:0004843">
    <property type="term" value="F:cysteine-type deubiquitinase activity"/>
    <property type="evidence" value="ECO:0007669"/>
    <property type="project" value="InterPro"/>
</dbReference>
<dbReference type="CDD" id="cd20104">
    <property type="entry name" value="MBT_PHF20L1-like"/>
    <property type="match status" value="1"/>
</dbReference>
<protein>
    <submittedName>
        <fullName evidence="3">Uncharacterized protein</fullName>
    </submittedName>
</protein>
<name>A0A6G0XC45_9STRA</name>
<dbReference type="Gene3D" id="2.30.30.140">
    <property type="match status" value="1"/>
</dbReference>
<dbReference type="PROSITE" id="PS00972">
    <property type="entry name" value="USP_1"/>
    <property type="match status" value="1"/>
</dbReference>
<sequence>MSNNERLSESPVEDEARRSIASAVFLSNTSVLEEWAAESTELKCIAVRYFHARFVRALDATSSGSPRRRQWFAKSNSQKTRLDYSAYLRLFPGLQRVGHAQAQASWKMFQPADVRTCLRVISSMYANPHEFIFAWFSATSSFGLFKKKDVMSKKECKTLLDNIGPQADIPCDSMTLHEFTKLLSLGLLSPLLSIFDILPSRDEEKAMIQLSDTTDGFVVSTAWWNQWLSYVSSHEGTFNCVAARPSSIYNLDLLEHDQLKPHLQANQDYVVVTAASWATLLTLYGGGPAIPFHAKSGAADVVNVFLAERDGRPSPQHRLVNICQPIPANALLSSLALMFELDMAPTRLRLWHRKSPEEDWTLWNEPERLLEYALVEMQTSSYEWPRPQLKSPRDFRPLKIGDAVDAYDCERVWRCGIVQRVSTLETNRVCIHFTGFSSIYDEWIHQDSGKLQPRYSRTNPSKYWNTPTRLNPGFAGAVGLLNLGNTCFLNCALQCLSATSIWRSYFLQKLYTKDICRNNKFGTKGKIVHAFGGIMAQLWANRNTCMTIVSPNDFRKVFSKCKPQFDGFDQHDGHEYIASLLDAIHEDLNHPQTQTTPKLQSAQNDIQLGHEAWARHLLQNQSVVVDVFHGLLRSQTTCNQCAHRRVQFEPSLFLSLPIAQLSAQCVLRVWVHPLEAPPRLCEVVLKSSEGNAKMVLDSLAEQMQLHVDRLRLIHVQSHRFARLLPVDTLICDFEKAILCCFERKYTNQGTLSIVDIQVIHRINGNQLIGLPFVLSVDSEILCKEMHSYLDAQLQKFLDFPPSSYSVRGMQLSEVGSSKGVIIPSSDDALLTYYMPPQILVLDWTSDEFIRRHDDIQSILTPAPRTTITLDLCLSNFMKKEEITDDCWKCDSCQATNGGTRQMDIWRAPDVVMIHLKRFHYSMVQHNKMQELVQFPLEGLDLKPYIGAPMEDPNSCLYDLYAVVNHTGGLSEGHYTAYCRYDINPPKGLHPQVVAPSHLWLNFDDEIVSEIPPANVVTNAAYVLFYRRRVLSGNSILRTI</sequence>
<accession>A0A6G0XC45</accession>
<dbReference type="SMART" id="SM00695">
    <property type="entry name" value="DUSP"/>
    <property type="match status" value="1"/>
</dbReference>
<dbReference type="PROSITE" id="PS51283">
    <property type="entry name" value="DUSP"/>
    <property type="match status" value="1"/>
</dbReference>
<dbReference type="Proteomes" id="UP000481153">
    <property type="component" value="Unassembled WGS sequence"/>
</dbReference>
<dbReference type="VEuPathDB" id="FungiDB:AeMF1_021025"/>
<dbReference type="AlphaFoldDB" id="A0A6G0XC45"/>
<dbReference type="SUPFAM" id="SSF63748">
    <property type="entry name" value="Tudor/PWWP/MBT"/>
    <property type="match status" value="1"/>
</dbReference>
<dbReference type="InterPro" id="IPR018200">
    <property type="entry name" value="USP_CS"/>
</dbReference>
<evidence type="ECO:0000259" key="1">
    <source>
        <dbReference type="PROSITE" id="PS50235"/>
    </source>
</evidence>
<dbReference type="InterPro" id="IPR028889">
    <property type="entry name" value="USP"/>
</dbReference>
<evidence type="ECO:0000313" key="4">
    <source>
        <dbReference type="Proteomes" id="UP000481153"/>
    </source>
</evidence>
<dbReference type="GO" id="GO:0016579">
    <property type="term" value="P:protein deubiquitination"/>
    <property type="evidence" value="ECO:0007669"/>
    <property type="project" value="InterPro"/>
</dbReference>
<dbReference type="Pfam" id="PF06337">
    <property type="entry name" value="DUSP"/>
    <property type="match status" value="1"/>
</dbReference>
<organism evidence="3 4">
    <name type="scientific">Aphanomyces euteiches</name>
    <dbReference type="NCBI Taxonomy" id="100861"/>
    <lineage>
        <taxon>Eukaryota</taxon>
        <taxon>Sar</taxon>
        <taxon>Stramenopiles</taxon>
        <taxon>Oomycota</taxon>
        <taxon>Saprolegniomycetes</taxon>
        <taxon>Saprolegniales</taxon>
        <taxon>Verrucalvaceae</taxon>
        <taxon>Aphanomyces</taxon>
    </lineage>
</organism>
<dbReference type="PROSITE" id="PS00973">
    <property type="entry name" value="USP_2"/>
    <property type="match status" value="1"/>
</dbReference>
<dbReference type="InterPro" id="IPR050185">
    <property type="entry name" value="Ub_carboxyl-term_hydrolase"/>
</dbReference>
<feature type="domain" description="USP" evidence="1">
    <location>
        <begin position="478"/>
        <end position="1028"/>
    </location>
</feature>
<feature type="domain" description="DUSP" evidence="2">
    <location>
        <begin position="195"/>
        <end position="295"/>
    </location>
</feature>
<comment type="caution">
    <text evidence="3">The sequence shown here is derived from an EMBL/GenBank/DDBJ whole genome shotgun (WGS) entry which is preliminary data.</text>
</comment>
<dbReference type="SUPFAM" id="SSF54001">
    <property type="entry name" value="Cysteine proteinases"/>
    <property type="match status" value="1"/>
</dbReference>
<dbReference type="PANTHER" id="PTHR21646">
    <property type="entry name" value="UBIQUITIN CARBOXYL-TERMINAL HYDROLASE"/>
    <property type="match status" value="1"/>
</dbReference>
<proteinExistence type="predicted"/>
<dbReference type="InterPro" id="IPR006615">
    <property type="entry name" value="Pept_C19_DUSP"/>
</dbReference>
<evidence type="ECO:0000259" key="2">
    <source>
        <dbReference type="PROSITE" id="PS51283"/>
    </source>
</evidence>
<dbReference type="InterPro" id="IPR001394">
    <property type="entry name" value="Peptidase_C19_UCH"/>
</dbReference>
<dbReference type="InterPro" id="IPR038765">
    <property type="entry name" value="Papain-like_cys_pep_sf"/>
</dbReference>
<evidence type="ECO:0000313" key="3">
    <source>
        <dbReference type="EMBL" id="KAF0737700.1"/>
    </source>
</evidence>
<dbReference type="InterPro" id="IPR035927">
    <property type="entry name" value="DUSP-like_sf"/>
</dbReference>
<reference evidence="3 4" key="1">
    <citation type="submission" date="2019-07" db="EMBL/GenBank/DDBJ databases">
        <title>Genomics analysis of Aphanomyces spp. identifies a new class of oomycete effector associated with host adaptation.</title>
        <authorList>
            <person name="Gaulin E."/>
        </authorList>
    </citation>
    <scope>NUCLEOTIDE SEQUENCE [LARGE SCALE GENOMIC DNA]</scope>
    <source>
        <strain evidence="3 4">ATCC 201684</strain>
    </source>
</reference>
<dbReference type="EMBL" id="VJMJ01000083">
    <property type="protein sequence ID" value="KAF0737700.1"/>
    <property type="molecule type" value="Genomic_DNA"/>
</dbReference>
<dbReference type="PROSITE" id="PS50235">
    <property type="entry name" value="USP_3"/>
    <property type="match status" value="1"/>
</dbReference>
<dbReference type="Gene3D" id="3.30.2230.10">
    <property type="entry name" value="DUSP-like"/>
    <property type="match status" value="1"/>
</dbReference>
<dbReference type="Pfam" id="PF00443">
    <property type="entry name" value="UCH"/>
    <property type="match status" value="1"/>
</dbReference>
<dbReference type="SUPFAM" id="SSF143791">
    <property type="entry name" value="DUSP-like"/>
    <property type="match status" value="1"/>
</dbReference>
<gene>
    <name evidence="3" type="ORF">Ae201684_006364</name>
</gene>